<dbReference type="GO" id="GO:0016972">
    <property type="term" value="F:thiol oxidase activity"/>
    <property type="evidence" value="ECO:0007669"/>
    <property type="project" value="InterPro"/>
</dbReference>
<evidence type="ECO:0000256" key="4">
    <source>
        <dbReference type="ARBA" id="ARBA00011802"/>
    </source>
</evidence>
<keyword evidence="8" id="KW-0256">Endoplasmic reticulum</keyword>
<evidence type="ECO:0000256" key="5">
    <source>
        <dbReference type="ARBA" id="ARBA00022448"/>
    </source>
</evidence>
<keyword evidence="14" id="KW-0325">Glycoprotein</keyword>
<feature type="active site" description="Nucleophile" evidence="16">
    <location>
        <position position="403"/>
    </location>
</feature>
<evidence type="ECO:0000256" key="3">
    <source>
        <dbReference type="ARBA" id="ARBA00008277"/>
    </source>
</evidence>
<protein>
    <submittedName>
        <fullName evidence="20">Uncharacterized protein</fullName>
    </submittedName>
</protein>
<evidence type="ECO:0000256" key="2">
    <source>
        <dbReference type="ARBA" id="ARBA00004367"/>
    </source>
</evidence>
<evidence type="ECO:0000256" key="11">
    <source>
        <dbReference type="ARBA" id="ARBA00023002"/>
    </source>
</evidence>
<keyword evidence="13 18" id="KW-1015">Disulfide bond</keyword>
<proteinExistence type="inferred from homology"/>
<keyword evidence="21" id="KW-1185">Reference proteome</keyword>
<evidence type="ECO:0000313" key="20">
    <source>
        <dbReference type="EMBL" id="EJK48123.1"/>
    </source>
</evidence>
<evidence type="ECO:0000256" key="10">
    <source>
        <dbReference type="ARBA" id="ARBA00022982"/>
    </source>
</evidence>
<feature type="binding site" evidence="17">
    <location>
        <position position="228"/>
    </location>
    <ligand>
        <name>FAD</name>
        <dbReference type="ChEBI" id="CHEBI:57692"/>
    </ligand>
</feature>
<dbReference type="PANTHER" id="PTHR12613:SF0">
    <property type="entry name" value="ERO1-LIKE PROTEIN"/>
    <property type="match status" value="1"/>
</dbReference>
<dbReference type="InterPro" id="IPR007266">
    <property type="entry name" value="Ero1"/>
</dbReference>
<comment type="similarity">
    <text evidence="3">Belongs to the EROs family.</text>
</comment>
<comment type="caution">
    <text evidence="20">The sequence shown here is derived from an EMBL/GenBank/DDBJ whole genome shotgun (WGS) entry which is preliminary data.</text>
</comment>
<dbReference type="SUPFAM" id="SSF110019">
    <property type="entry name" value="ERO1-like"/>
    <property type="match status" value="1"/>
</dbReference>
<keyword evidence="5" id="KW-0813">Transport</keyword>
<keyword evidence="19" id="KW-1133">Transmembrane helix</keyword>
<keyword evidence="6" id="KW-0285">Flavoprotein</keyword>
<feature type="binding site" evidence="17">
    <location>
        <position position="261"/>
    </location>
    <ligand>
        <name>FAD</name>
        <dbReference type="ChEBI" id="CHEBI:57692"/>
    </ligand>
</feature>
<dbReference type="GO" id="GO:0015035">
    <property type="term" value="F:protein-disulfide reductase activity"/>
    <property type="evidence" value="ECO:0007669"/>
    <property type="project" value="InterPro"/>
</dbReference>
<keyword evidence="10" id="KW-0249">Electron transport</keyword>
<evidence type="ECO:0000256" key="15">
    <source>
        <dbReference type="ARBA" id="ARBA00023284"/>
    </source>
</evidence>
<evidence type="ECO:0000256" key="7">
    <source>
        <dbReference type="ARBA" id="ARBA00022729"/>
    </source>
</evidence>
<comment type="subcellular location">
    <subcellularLocation>
        <location evidence="2">Endoplasmic reticulum membrane</location>
        <topology evidence="2">Peripheral membrane protein</topology>
        <orientation evidence="2">Lumenal side</orientation>
    </subcellularLocation>
</comment>
<comment type="subunit">
    <text evidence="4">May function both as a monomer and a homodimer.</text>
</comment>
<feature type="disulfide bond" description="Redox-active" evidence="18">
    <location>
        <begin position="132"/>
        <end position="137"/>
    </location>
</feature>
<dbReference type="eggNOG" id="KOG2608">
    <property type="taxonomic scope" value="Eukaryota"/>
</dbReference>
<evidence type="ECO:0000256" key="17">
    <source>
        <dbReference type="PIRSR" id="PIRSR017205-2"/>
    </source>
</evidence>
<organism evidence="20 21">
    <name type="scientific">Thalassiosira oceanica</name>
    <name type="common">Marine diatom</name>
    <dbReference type="NCBI Taxonomy" id="159749"/>
    <lineage>
        <taxon>Eukaryota</taxon>
        <taxon>Sar</taxon>
        <taxon>Stramenopiles</taxon>
        <taxon>Ochrophyta</taxon>
        <taxon>Bacillariophyta</taxon>
        <taxon>Coscinodiscophyceae</taxon>
        <taxon>Thalassiosirophycidae</taxon>
        <taxon>Thalassiosirales</taxon>
        <taxon>Thalassiosiraceae</taxon>
        <taxon>Thalassiosira</taxon>
    </lineage>
</organism>
<evidence type="ECO:0000256" key="1">
    <source>
        <dbReference type="ARBA" id="ARBA00001974"/>
    </source>
</evidence>
<evidence type="ECO:0000256" key="12">
    <source>
        <dbReference type="ARBA" id="ARBA00023136"/>
    </source>
</evidence>
<gene>
    <name evidence="20" type="ORF">THAOC_33106</name>
</gene>
<keyword evidence="12 19" id="KW-0472">Membrane</keyword>
<feature type="binding site" evidence="17">
    <location>
        <position position="300"/>
    </location>
    <ligand>
        <name>FAD</name>
        <dbReference type="ChEBI" id="CHEBI:57692"/>
    </ligand>
</feature>
<dbReference type="GO" id="GO:0034975">
    <property type="term" value="P:protein folding in endoplasmic reticulum"/>
    <property type="evidence" value="ECO:0007669"/>
    <property type="project" value="InterPro"/>
</dbReference>
<dbReference type="PIRSF" id="PIRSF017205">
    <property type="entry name" value="ERO1"/>
    <property type="match status" value="1"/>
</dbReference>
<evidence type="ECO:0000256" key="9">
    <source>
        <dbReference type="ARBA" id="ARBA00022827"/>
    </source>
</evidence>
<feature type="active site" evidence="16">
    <location>
        <position position="406"/>
    </location>
</feature>
<keyword evidence="9 17" id="KW-0274">FAD</keyword>
<dbReference type="GO" id="GO:0005789">
    <property type="term" value="C:endoplasmic reticulum membrane"/>
    <property type="evidence" value="ECO:0007669"/>
    <property type="project" value="UniProtKB-SubCell"/>
</dbReference>
<evidence type="ECO:0000256" key="8">
    <source>
        <dbReference type="ARBA" id="ARBA00022824"/>
    </source>
</evidence>
<keyword evidence="7" id="KW-0732">Signal</keyword>
<dbReference type="GO" id="GO:0071949">
    <property type="term" value="F:FAD binding"/>
    <property type="evidence" value="ECO:0007669"/>
    <property type="project" value="InterPro"/>
</dbReference>
<dbReference type="PANTHER" id="PTHR12613">
    <property type="entry name" value="ERO1-RELATED"/>
    <property type="match status" value="1"/>
</dbReference>
<dbReference type="EMBL" id="AGNL01046243">
    <property type="protein sequence ID" value="EJK48123.1"/>
    <property type="molecule type" value="Genomic_DNA"/>
</dbReference>
<dbReference type="Proteomes" id="UP000266841">
    <property type="component" value="Unassembled WGS sequence"/>
</dbReference>
<evidence type="ECO:0000256" key="19">
    <source>
        <dbReference type="SAM" id="Phobius"/>
    </source>
</evidence>
<evidence type="ECO:0000256" key="13">
    <source>
        <dbReference type="ARBA" id="ARBA00023157"/>
    </source>
</evidence>
<evidence type="ECO:0000313" key="21">
    <source>
        <dbReference type="Proteomes" id="UP000266841"/>
    </source>
</evidence>
<keyword evidence="15" id="KW-0676">Redox-active center</keyword>
<dbReference type="OrthoDB" id="269384at2759"/>
<feature type="disulfide bond" description="Redox-active" evidence="18">
    <location>
        <begin position="403"/>
        <end position="406"/>
    </location>
</feature>
<accession>K0R4P4</accession>
<evidence type="ECO:0000256" key="14">
    <source>
        <dbReference type="ARBA" id="ARBA00023180"/>
    </source>
</evidence>
<evidence type="ECO:0000256" key="16">
    <source>
        <dbReference type="PIRSR" id="PIRSR017205-1"/>
    </source>
</evidence>
<dbReference type="InterPro" id="IPR037192">
    <property type="entry name" value="ERO1-like_sf"/>
</dbReference>
<feature type="transmembrane region" description="Helical" evidence="19">
    <location>
        <begin position="12"/>
        <end position="31"/>
    </location>
</feature>
<feature type="binding site" evidence="17">
    <location>
        <position position="264"/>
    </location>
    <ligand>
        <name>FAD</name>
        <dbReference type="ChEBI" id="CHEBI:57692"/>
    </ligand>
</feature>
<name>K0R4P4_THAOC</name>
<keyword evidence="11" id="KW-0560">Oxidoreductase</keyword>
<reference evidence="20 21" key="1">
    <citation type="journal article" date="2012" name="Genome Biol.">
        <title>Genome and low-iron response of an oceanic diatom adapted to chronic iron limitation.</title>
        <authorList>
            <person name="Lommer M."/>
            <person name="Specht M."/>
            <person name="Roy A.S."/>
            <person name="Kraemer L."/>
            <person name="Andreson R."/>
            <person name="Gutowska M.A."/>
            <person name="Wolf J."/>
            <person name="Bergner S.V."/>
            <person name="Schilhabel M.B."/>
            <person name="Klostermeier U.C."/>
            <person name="Beiko R.G."/>
            <person name="Rosenstiel P."/>
            <person name="Hippler M."/>
            <person name="Laroche J."/>
        </authorList>
    </citation>
    <scope>NUCLEOTIDE SEQUENCE [LARGE SCALE GENOMIC DNA]</scope>
    <source>
        <strain evidence="20 21">CCMP1005</strain>
    </source>
</reference>
<dbReference type="OMA" id="PCGIRSE"/>
<feature type="binding site" evidence="17">
    <location>
        <position position="217"/>
    </location>
    <ligand>
        <name>FAD</name>
        <dbReference type="ChEBI" id="CHEBI:57692"/>
    </ligand>
</feature>
<sequence length="461" mass="51885">MKPFKRRTLRTLGRAIVVTVLVLIGLLASRFNEVGRLLLPPNYARNATESSPIFNGTDAGDCTCSFSPHRSTAAQLGLQGKVSDCCCSFDTIEKTNEELYPLLRRIVATPFFSHFKIDLCSECQLWKDSPMCVLRDCSVCECESPPIWASEVDWMPDELECQHIEDEVVTSVDAHVTDTFGSLVQTDTFFGEDTTAELEDEDAAVVVDLRKNPEQYTGYTGRSAEKVWKAVHEENCFQQEDESDGTCGLSADQRVYGRVLSGMHSSISLHVASSYCLELDTDRIAECKTWGANRTLAYERVLSRKDRLENLYVVFAVMLRAVQKASAAIAAAVPEQDSYFAESLIEWKEHLQPELLKITRSCPLTFDESELFNAYAQEDAEYKRKELKRRISHLFEVMECVGCDRCKLWGTLQSLGVGTALRIIIDDDDLQVTNLSRQEAVALVHTLERFSSALVYADQLR</sequence>
<evidence type="ECO:0000256" key="6">
    <source>
        <dbReference type="ARBA" id="ARBA00022630"/>
    </source>
</evidence>
<comment type="cofactor">
    <cofactor evidence="1 17">
        <name>FAD</name>
        <dbReference type="ChEBI" id="CHEBI:57692"/>
    </cofactor>
</comment>
<keyword evidence="19" id="KW-0812">Transmembrane</keyword>
<dbReference type="AlphaFoldDB" id="K0R4P4"/>
<dbReference type="Pfam" id="PF04137">
    <property type="entry name" value="ERO1"/>
    <property type="match status" value="1"/>
</dbReference>
<evidence type="ECO:0000256" key="18">
    <source>
        <dbReference type="PIRSR" id="PIRSR017205-3"/>
    </source>
</evidence>